<dbReference type="PANTHER" id="PTHR30093">
    <property type="entry name" value="GENERAL SECRETION PATHWAY PROTEIN G"/>
    <property type="match status" value="1"/>
</dbReference>
<name>A0AA41WU87_9RALS</name>
<evidence type="ECO:0000313" key="6">
    <source>
        <dbReference type="Proteomes" id="UP001162793"/>
    </source>
</evidence>
<dbReference type="RefSeq" id="WP_253536387.1">
    <property type="nucleotide sequence ID" value="NZ_JAMYWC010000002.1"/>
</dbReference>
<dbReference type="InterPro" id="IPR045584">
    <property type="entry name" value="Pilin-like"/>
</dbReference>
<evidence type="ECO:0000256" key="3">
    <source>
        <dbReference type="RuleBase" id="RU000389"/>
    </source>
</evidence>
<keyword evidence="6" id="KW-1185">Reference proteome</keyword>
<evidence type="ECO:0000256" key="4">
    <source>
        <dbReference type="SAM" id="Phobius"/>
    </source>
</evidence>
<feature type="transmembrane region" description="Helical" evidence="4">
    <location>
        <begin position="21"/>
        <end position="39"/>
    </location>
</feature>
<keyword evidence="3" id="KW-0281">Fimbrium</keyword>
<dbReference type="PANTHER" id="PTHR30093:SF34">
    <property type="entry name" value="PREPILIN PEPTIDASE-DEPENDENT PROTEIN D"/>
    <property type="match status" value="1"/>
</dbReference>
<comment type="similarity">
    <text evidence="1 3">Belongs to the N-Me-Phe pilin family.</text>
</comment>
<dbReference type="GO" id="GO:0007155">
    <property type="term" value="P:cell adhesion"/>
    <property type="evidence" value="ECO:0007669"/>
    <property type="project" value="InterPro"/>
</dbReference>
<sequence length="172" mass="17763">MGFKHSTGTRRRAGGFTLIELMIVVAIVGILAAIALPAYQDYTIRSRVAEGLVMAEQAKVLVVDNVANSQTTLSMGFNPISPTKNVNSLGVNANNGEIIITYSPVVSGPNAYTLVLTPYSGGGASVANLQAGMAPPSLVMWDCSALGKAPPAPTVTVTAATLPAQYAPAECR</sequence>
<dbReference type="Gene3D" id="3.30.700.10">
    <property type="entry name" value="Glycoprotein, Type 4 Pilin"/>
    <property type="match status" value="1"/>
</dbReference>
<dbReference type="PROSITE" id="PS00409">
    <property type="entry name" value="PROKAR_NTER_METHYL"/>
    <property type="match status" value="1"/>
</dbReference>
<protein>
    <submittedName>
        <fullName evidence="5">Pilin</fullName>
    </submittedName>
</protein>
<evidence type="ECO:0000313" key="5">
    <source>
        <dbReference type="EMBL" id="MCP1172429.1"/>
    </source>
</evidence>
<keyword evidence="4" id="KW-0812">Transmembrane</keyword>
<dbReference type="InterPro" id="IPR001082">
    <property type="entry name" value="Pilin"/>
</dbReference>
<dbReference type="NCBIfam" id="TIGR02532">
    <property type="entry name" value="IV_pilin_GFxxxE"/>
    <property type="match status" value="1"/>
</dbReference>
<accession>A0AA41WU87</accession>
<dbReference type="Pfam" id="PF07963">
    <property type="entry name" value="N_methyl"/>
    <property type="match status" value="1"/>
</dbReference>
<gene>
    <name evidence="5" type="ORF">NKG59_08660</name>
</gene>
<evidence type="ECO:0000256" key="1">
    <source>
        <dbReference type="ARBA" id="ARBA00005233"/>
    </source>
</evidence>
<dbReference type="EMBL" id="JAMYWC010000002">
    <property type="protein sequence ID" value="MCP1172429.1"/>
    <property type="molecule type" value="Genomic_DNA"/>
</dbReference>
<dbReference type="Pfam" id="PF00114">
    <property type="entry name" value="Pilin"/>
    <property type="match status" value="1"/>
</dbReference>
<evidence type="ECO:0000256" key="2">
    <source>
        <dbReference type="ARBA" id="ARBA00022481"/>
    </source>
</evidence>
<organism evidence="5 6">
    <name type="scientific">Ralstonia chuxiongensis</name>
    <dbReference type="NCBI Taxonomy" id="2957504"/>
    <lineage>
        <taxon>Bacteria</taxon>
        <taxon>Pseudomonadati</taxon>
        <taxon>Pseudomonadota</taxon>
        <taxon>Betaproteobacteria</taxon>
        <taxon>Burkholderiales</taxon>
        <taxon>Burkholderiaceae</taxon>
        <taxon>Ralstonia</taxon>
    </lineage>
</organism>
<keyword evidence="4" id="KW-1133">Transmembrane helix</keyword>
<keyword evidence="2" id="KW-0488">Methylation</keyword>
<dbReference type="GO" id="GO:0009289">
    <property type="term" value="C:pilus"/>
    <property type="evidence" value="ECO:0007669"/>
    <property type="project" value="InterPro"/>
</dbReference>
<comment type="caution">
    <text evidence="5">The sequence shown here is derived from an EMBL/GenBank/DDBJ whole genome shotgun (WGS) entry which is preliminary data.</text>
</comment>
<keyword evidence="4" id="KW-0472">Membrane</keyword>
<dbReference type="Proteomes" id="UP001162793">
    <property type="component" value="Unassembled WGS sequence"/>
</dbReference>
<dbReference type="InterPro" id="IPR012902">
    <property type="entry name" value="N_methyl_site"/>
</dbReference>
<dbReference type="AlphaFoldDB" id="A0AA41WU87"/>
<proteinExistence type="inferred from homology"/>
<dbReference type="SUPFAM" id="SSF54523">
    <property type="entry name" value="Pili subunits"/>
    <property type="match status" value="1"/>
</dbReference>
<reference evidence="6" key="1">
    <citation type="journal article" date="2023" name="Front. Microbiol.">
        <title>Ralstonia chuxiongensis sp. nov., Ralstonia mojiangensis sp. nov., and Ralstonia soli sp. nov., isolated from tobacco fields, are three novel species in the family Burkholderiaceae.</title>
        <authorList>
            <person name="Lu C.H."/>
            <person name="Zhang Y.Y."/>
            <person name="Jiang N."/>
            <person name="Chen W."/>
            <person name="Shao X."/>
            <person name="Zhao Z.M."/>
            <person name="Lu W.L."/>
            <person name="Hu X."/>
            <person name="Xi Y.X."/>
            <person name="Zou S.Y."/>
            <person name="Wei Q.J."/>
            <person name="Lin Z.L."/>
            <person name="Gong L."/>
            <person name="Gai X.T."/>
            <person name="Zhang L.Q."/>
            <person name="Li J.Y."/>
            <person name="Jin Y."/>
            <person name="Xia Z.Y."/>
        </authorList>
    </citation>
    <scope>NUCLEOTIDE SEQUENCE [LARGE SCALE GENOMIC DNA]</scope>
    <source>
        <strain evidence="6">21YRMH01-3</strain>
    </source>
</reference>